<proteinExistence type="predicted"/>
<dbReference type="Proteomes" id="UP000798488">
    <property type="component" value="Unassembled WGS sequence"/>
</dbReference>
<dbReference type="OrthoDB" id="1957479at2"/>
<dbReference type="RefSeq" id="WP_161821737.1">
    <property type="nucleotide sequence ID" value="NZ_LSRS01000003.1"/>
</dbReference>
<evidence type="ECO:0000256" key="2">
    <source>
        <dbReference type="SAM" id="Phobius"/>
    </source>
</evidence>
<keyword evidence="2" id="KW-0472">Membrane</keyword>
<feature type="coiled-coil region" evidence="1">
    <location>
        <begin position="40"/>
        <end position="117"/>
    </location>
</feature>
<dbReference type="EMBL" id="LSRS01000003">
    <property type="protein sequence ID" value="KAF1085241.1"/>
    <property type="molecule type" value="Genomic_DNA"/>
</dbReference>
<organism evidence="3 4">
    <name type="scientific">Sporotomaculum syntrophicum</name>
    <dbReference type="NCBI Taxonomy" id="182264"/>
    <lineage>
        <taxon>Bacteria</taxon>
        <taxon>Bacillati</taxon>
        <taxon>Bacillota</taxon>
        <taxon>Clostridia</taxon>
        <taxon>Eubacteriales</taxon>
        <taxon>Desulfallaceae</taxon>
        <taxon>Sporotomaculum</taxon>
    </lineage>
</organism>
<sequence length="122" mass="13716">MEQPAQEKSTCRRQLSGIILLVLLWAGLTAGGFWYAGYYIDRAAREIQEANALNIQAIEEQIMSLHNEMSAIKEALDKTDATITSTGTASREVNKRINEMDEHLKRLEKSLDILKESGNADY</sequence>
<evidence type="ECO:0000313" key="4">
    <source>
        <dbReference type="Proteomes" id="UP000798488"/>
    </source>
</evidence>
<keyword evidence="1" id="KW-0175">Coiled coil</keyword>
<dbReference type="AlphaFoldDB" id="A0A9D3AYA6"/>
<feature type="transmembrane region" description="Helical" evidence="2">
    <location>
        <begin position="15"/>
        <end position="36"/>
    </location>
</feature>
<reference evidence="3" key="1">
    <citation type="submission" date="2016-02" db="EMBL/GenBank/DDBJ databases">
        <title>Draft Genome Sequence of Sporotomaculum syntrophicum Strain FB, a Syntrophic Benzoate Degrader.</title>
        <authorList>
            <person name="Nobu M.K."/>
            <person name="Narihiro T."/>
            <person name="Qiu Y.-L."/>
            <person name="Ohashi A."/>
            <person name="Liu W.-T."/>
            <person name="Yuji S."/>
        </authorList>
    </citation>
    <scope>NUCLEOTIDE SEQUENCE</scope>
    <source>
        <strain evidence="3">FB</strain>
    </source>
</reference>
<evidence type="ECO:0000256" key="1">
    <source>
        <dbReference type="SAM" id="Coils"/>
    </source>
</evidence>
<gene>
    <name evidence="3" type="ORF">SPSYN_01377</name>
</gene>
<keyword evidence="2" id="KW-1133">Transmembrane helix</keyword>
<protein>
    <submittedName>
        <fullName evidence="3">Uncharacterized protein</fullName>
    </submittedName>
</protein>
<dbReference type="Gene3D" id="1.20.5.170">
    <property type="match status" value="1"/>
</dbReference>
<accession>A0A9D3AYA6</accession>
<comment type="caution">
    <text evidence="3">The sequence shown here is derived from an EMBL/GenBank/DDBJ whole genome shotgun (WGS) entry which is preliminary data.</text>
</comment>
<keyword evidence="4" id="KW-1185">Reference proteome</keyword>
<keyword evidence="2" id="KW-0812">Transmembrane</keyword>
<name>A0A9D3AYA6_9FIRM</name>
<evidence type="ECO:0000313" key="3">
    <source>
        <dbReference type="EMBL" id="KAF1085241.1"/>
    </source>
</evidence>